<evidence type="ECO:0000313" key="3">
    <source>
        <dbReference type="Proteomes" id="UP000549765"/>
    </source>
</evidence>
<reference evidence="2 3" key="1">
    <citation type="submission" date="2020-04" db="EMBL/GenBank/DDBJ databases">
        <title>MicrobeNet Type strains.</title>
        <authorList>
            <person name="Nicholson A.C."/>
        </authorList>
    </citation>
    <scope>NUCLEOTIDE SEQUENCE [LARGE SCALE GENOMIC DNA]</scope>
    <source>
        <strain evidence="2 3">CCUG 61472</strain>
    </source>
</reference>
<accession>A0A7X6N2B7</accession>
<dbReference type="Pfam" id="PF00535">
    <property type="entry name" value="Glycos_transf_2"/>
    <property type="match status" value="1"/>
</dbReference>
<dbReference type="Proteomes" id="UP000549765">
    <property type="component" value="Unassembled WGS sequence"/>
</dbReference>
<dbReference type="AlphaFoldDB" id="A0A7X6N2B7"/>
<gene>
    <name evidence="2" type="ORF">HF964_03150</name>
</gene>
<keyword evidence="2" id="KW-0808">Transferase</keyword>
<dbReference type="Gene3D" id="3.90.550.10">
    <property type="entry name" value="Spore Coat Polysaccharide Biosynthesis Protein SpsA, Chain A"/>
    <property type="match status" value="1"/>
</dbReference>
<organism evidence="2 3">
    <name type="scientific">Periweissella fabalis</name>
    <dbReference type="NCBI Taxonomy" id="1070421"/>
    <lineage>
        <taxon>Bacteria</taxon>
        <taxon>Bacillati</taxon>
        <taxon>Bacillota</taxon>
        <taxon>Bacilli</taxon>
        <taxon>Lactobacillales</taxon>
        <taxon>Lactobacillaceae</taxon>
        <taxon>Periweissella</taxon>
    </lineage>
</organism>
<proteinExistence type="predicted"/>
<comment type="caution">
    <text evidence="2">The sequence shown here is derived from an EMBL/GenBank/DDBJ whole genome shotgun (WGS) entry which is preliminary data.</text>
</comment>
<dbReference type="InterPro" id="IPR029044">
    <property type="entry name" value="Nucleotide-diphossugar_trans"/>
</dbReference>
<dbReference type="SUPFAM" id="SSF53448">
    <property type="entry name" value="Nucleotide-diphospho-sugar transferases"/>
    <property type="match status" value="1"/>
</dbReference>
<name>A0A7X6N2B7_9LACO</name>
<dbReference type="GO" id="GO:0016740">
    <property type="term" value="F:transferase activity"/>
    <property type="evidence" value="ECO:0007669"/>
    <property type="project" value="UniProtKB-KW"/>
</dbReference>
<sequence length="304" mass="35423">MLNEKSKKNLSILVLDHNDDESLLHAISSINNQIGFKKELIEIIILTRRNFDELSVKFAIFSDLDLRYIFVPETNDGVAWNMGLSAMHGAWVTFLDSRDQLYADGSLLDFMNCMGTPQNAVDILIFKYVYPIMDDENRVIDFKNADYANVIYGKYFNWNFIQRMNLQMNSNLDRYLLDDFVSRALALRPDSKWYDYANYFLSDRGEIADNVEEFIEYRHHFMQFITEKNVQRNDYVSDLVWSITNASELVLAANLENNAIILKKLAALCEFGSKMGEVAILVNDYFVDKGLTNRISYQKIMEYK</sequence>
<dbReference type="CDD" id="cd00761">
    <property type="entry name" value="Glyco_tranf_GTA_type"/>
    <property type="match status" value="1"/>
</dbReference>
<evidence type="ECO:0000313" key="2">
    <source>
        <dbReference type="EMBL" id="NKZ23805.1"/>
    </source>
</evidence>
<dbReference type="EMBL" id="JAAXPN010000002">
    <property type="protein sequence ID" value="NKZ23805.1"/>
    <property type="molecule type" value="Genomic_DNA"/>
</dbReference>
<feature type="domain" description="Glycosyltransferase 2-like" evidence="1">
    <location>
        <begin position="11"/>
        <end position="129"/>
    </location>
</feature>
<evidence type="ECO:0000259" key="1">
    <source>
        <dbReference type="Pfam" id="PF00535"/>
    </source>
</evidence>
<protein>
    <submittedName>
        <fullName evidence="2">Glycosyltransferase family 2 protein</fullName>
    </submittedName>
</protein>
<dbReference type="InterPro" id="IPR001173">
    <property type="entry name" value="Glyco_trans_2-like"/>
</dbReference>
<dbReference type="RefSeq" id="WP_168721606.1">
    <property type="nucleotide sequence ID" value="NZ_JAAXPN010000002.1"/>
</dbReference>
<keyword evidence="3" id="KW-1185">Reference proteome</keyword>